<proteinExistence type="predicted"/>
<comment type="caution">
    <text evidence="1">The sequence shown here is derived from an EMBL/GenBank/DDBJ whole genome shotgun (WGS) entry which is preliminary data.</text>
</comment>
<evidence type="ECO:0008006" key="3">
    <source>
        <dbReference type="Google" id="ProtNLM"/>
    </source>
</evidence>
<dbReference type="SUPFAM" id="SSF140453">
    <property type="entry name" value="EsxAB dimer-like"/>
    <property type="match status" value="1"/>
</dbReference>
<dbReference type="AlphaFoldDB" id="A0A939BWD5"/>
<dbReference type="InterPro" id="IPR036689">
    <property type="entry name" value="ESAT-6-like_sf"/>
</dbReference>
<gene>
    <name evidence="1" type="ORF">JK386_13510</name>
</gene>
<dbReference type="Proteomes" id="UP000663791">
    <property type="component" value="Unassembled WGS sequence"/>
</dbReference>
<protein>
    <recommendedName>
        <fullName evidence="3">WXG100 family type VII secretion target</fullName>
    </recommendedName>
</protein>
<organism evidence="1 2">
    <name type="scientific">Nocardioides faecalis</name>
    <dbReference type="NCBI Taxonomy" id="2803858"/>
    <lineage>
        <taxon>Bacteria</taxon>
        <taxon>Bacillati</taxon>
        <taxon>Actinomycetota</taxon>
        <taxon>Actinomycetes</taxon>
        <taxon>Propionibacteriales</taxon>
        <taxon>Nocardioidaceae</taxon>
        <taxon>Nocardioides</taxon>
    </lineage>
</organism>
<sequence length="374" mass="40084">MGEGFYVEEAHVAGYGEMADEVHGQLIRCLVHNHEARPTQGYTGLMSVLSGPLDTYVSSIHERVAPLSTLVGQLRNELVAAAWDYHGTDRSVYEEFHRNPLIPSDGHVTIKDFPSAVAYSAGTEPVLEAPEHEDPPIAALVDEVGGSINVIDWVIEHVAGFSPVEKIVEPLSGNWAELERAAEVLTQVGDGYEQCAANLTAQLGRLGARWNGGAALTFEDHTTRLGEAIAIEGPINRLVGYVLTEIAGEIEAAAEFMVSSLKTAVDKIGKTVATAWVPGVGWYRVYDTARTVIDVFLEAKELVESIEEAIEQVEAVLEAVNDPVGFATDKAREVLGPYLDGAQVAGDLAQLDPSALTDAPDTAYDVGDAPRRAG</sequence>
<evidence type="ECO:0000313" key="1">
    <source>
        <dbReference type="EMBL" id="MBM9460916.1"/>
    </source>
</evidence>
<dbReference type="EMBL" id="JAERTX010000012">
    <property type="protein sequence ID" value="MBM9460916.1"/>
    <property type="molecule type" value="Genomic_DNA"/>
</dbReference>
<accession>A0A939BWD5</accession>
<keyword evidence="2" id="KW-1185">Reference proteome</keyword>
<evidence type="ECO:0000313" key="2">
    <source>
        <dbReference type="Proteomes" id="UP000663791"/>
    </source>
</evidence>
<dbReference type="RefSeq" id="WP_205292228.1">
    <property type="nucleotide sequence ID" value="NZ_CP074406.1"/>
</dbReference>
<name>A0A939BWD5_9ACTN</name>
<reference evidence="1" key="1">
    <citation type="submission" date="2021-01" db="EMBL/GenBank/DDBJ databases">
        <title>Novel species in genus Nocardioides.</title>
        <authorList>
            <person name="Zhang G."/>
        </authorList>
    </citation>
    <scope>NUCLEOTIDE SEQUENCE</scope>
    <source>
        <strain evidence="1">Zg-536</strain>
    </source>
</reference>